<sequence>MSEVVVLACLVTLPTLIPVIVIAGVLGAGSWWCKRFTSALTLSADKGLSSQGLLWLSIFCPFLYFMTLGFVAWQGYEISITGEGLNTFFSISKVPLAILSLAIPLSVLVSRFHATKQTAEQIKITRLKNNLDLFNSHRSELFSYFSQIGEVNYFDCFTAKFKVHPRVHKTFFIGSPADGTPVPNEGSFKDIESELSSARWQLDAVITDKSPTQTYDFYIANLCSTIYRLSDKLGLPEIYETLAEKSILVPVVFKGDRKELLTVGTTTEEIVSAYRYAKGYYENLCDFAGRDSEKVEDESLKYIDTGRKFRSIKEVSVIENLHQTKIKEVIASYQEIIN</sequence>
<name>A0ACA8E1T4_9GAMM</name>
<gene>
    <name evidence="1" type="ORF">PAGA_b0266</name>
</gene>
<accession>A0ACA8E1T4</accession>
<evidence type="ECO:0000313" key="2">
    <source>
        <dbReference type="Proteomes" id="UP000217277"/>
    </source>
</evidence>
<keyword evidence="2" id="KW-1185">Reference proteome</keyword>
<reference evidence="1" key="1">
    <citation type="submission" date="2015-03" db="EMBL/GenBank/DDBJ databases">
        <authorList>
            <person name="Xie B.-B."/>
            <person name="Rong J.-C."/>
            <person name="Qin Q.-L."/>
            <person name="Zhang Y.-Z."/>
        </authorList>
    </citation>
    <scope>NUCLEOTIDE SEQUENCE</scope>
    <source>
        <strain evidence="1">DSM 14585</strain>
    </source>
</reference>
<protein>
    <submittedName>
        <fullName evidence="1">Uncharacterized protein</fullName>
    </submittedName>
</protein>
<dbReference type="EMBL" id="CP011012">
    <property type="protein sequence ID" value="ATC84207.1"/>
    <property type="molecule type" value="Genomic_DNA"/>
</dbReference>
<organism evidence="1 2">
    <name type="scientific">Pseudoalteromonas agarivorans DSM 14585</name>
    <dbReference type="NCBI Taxonomy" id="1312369"/>
    <lineage>
        <taxon>Bacteria</taxon>
        <taxon>Pseudomonadati</taxon>
        <taxon>Pseudomonadota</taxon>
        <taxon>Gammaproteobacteria</taxon>
        <taxon>Alteromonadales</taxon>
        <taxon>Pseudoalteromonadaceae</taxon>
        <taxon>Pseudoalteromonas</taxon>
    </lineage>
</organism>
<evidence type="ECO:0000313" key="1">
    <source>
        <dbReference type="EMBL" id="ATC84207.1"/>
    </source>
</evidence>
<dbReference type="Proteomes" id="UP000217277">
    <property type="component" value="Chromosome II"/>
</dbReference>
<proteinExistence type="predicted"/>